<keyword evidence="3" id="KW-1185">Reference proteome</keyword>
<feature type="domain" description="Proteasome activator Blm10 middle HEAT repeats region" evidence="1">
    <location>
        <begin position="5"/>
        <end position="119"/>
    </location>
</feature>
<evidence type="ECO:0000313" key="3">
    <source>
        <dbReference type="Proteomes" id="UP000271889"/>
    </source>
</evidence>
<protein>
    <recommendedName>
        <fullName evidence="1">Proteasome activator Blm10 middle HEAT repeats region domain-containing protein</fullName>
    </recommendedName>
</protein>
<gene>
    <name evidence="2" type="ORF">CGOC_LOCUS12274</name>
</gene>
<dbReference type="OrthoDB" id="17907at2759"/>
<dbReference type="Proteomes" id="UP000271889">
    <property type="component" value="Unassembled WGS sequence"/>
</dbReference>
<dbReference type="InterPro" id="IPR032430">
    <property type="entry name" value="Blm10_mid"/>
</dbReference>
<dbReference type="Pfam" id="PF16507">
    <property type="entry name" value="HEAT_PSME4_mid"/>
    <property type="match status" value="1"/>
</dbReference>
<dbReference type="InterPro" id="IPR035309">
    <property type="entry name" value="PSME4"/>
</dbReference>
<dbReference type="PANTHER" id="PTHR32170:SF3">
    <property type="entry name" value="PROTEASOME ACTIVATOR COMPLEX SUBUNIT 4"/>
    <property type="match status" value="1"/>
</dbReference>
<proteinExistence type="predicted"/>
<dbReference type="AlphaFoldDB" id="A0A3P7N838"/>
<dbReference type="GO" id="GO:0005634">
    <property type="term" value="C:nucleus"/>
    <property type="evidence" value="ECO:0007669"/>
    <property type="project" value="TreeGrafter"/>
</dbReference>
<evidence type="ECO:0000259" key="1">
    <source>
        <dbReference type="Pfam" id="PF16507"/>
    </source>
</evidence>
<dbReference type="EMBL" id="UYRV01121960">
    <property type="protein sequence ID" value="VDN33023.1"/>
    <property type="molecule type" value="Genomic_DNA"/>
</dbReference>
<sequence>MIGLLVACKNKVAYSNGAIGLWYMLYMLSRIYPENSRYISDRLNRPLSEWVPVREWATLYDLQNAKMAWYVPGEPGKKLVKSLLEKFVFPVADSLRDEKMDRDALKKAFTVLSYGLSGSITCFPMPSSPPFQSPNTVLPWFKADIGNPSIVDWGKFFSTFLAVAHEAFTDIPHPSGRNFREVLVDILENVIKRLVTSKREHTQVLSGICRILHNLIETSYTDSHQLDIATGEHSDIYNYLTTPLSRKVQIFVLESQAYVSHMVSNFAPWCFVRSRTERSFCAVTVPHPTRAT</sequence>
<dbReference type="GO" id="GO:0010499">
    <property type="term" value="P:proteasomal ubiquitin-independent protein catabolic process"/>
    <property type="evidence" value="ECO:0007669"/>
    <property type="project" value="TreeGrafter"/>
</dbReference>
<dbReference type="PANTHER" id="PTHR32170">
    <property type="entry name" value="PROTEASOME ACTIVATOR COMPLEX SUBUNIT 4"/>
    <property type="match status" value="1"/>
</dbReference>
<name>A0A3P7N838_CYLGO</name>
<dbReference type="GO" id="GO:0016504">
    <property type="term" value="F:peptidase activator activity"/>
    <property type="evidence" value="ECO:0007669"/>
    <property type="project" value="InterPro"/>
</dbReference>
<accession>A0A3P7N838</accession>
<dbReference type="GO" id="GO:0070628">
    <property type="term" value="F:proteasome binding"/>
    <property type="evidence" value="ECO:0007669"/>
    <property type="project" value="InterPro"/>
</dbReference>
<dbReference type="GO" id="GO:0005829">
    <property type="term" value="C:cytosol"/>
    <property type="evidence" value="ECO:0007669"/>
    <property type="project" value="TreeGrafter"/>
</dbReference>
<reference evidence="2 3" key="1">
    <citation type="submission" date="2018-11" db="EMBL/GenBank/DDBJ databases">
        <authorList>
            <consortium name="Pathogen Informatics"/>
        </authorList>
    </citation>
    <scope>NUCLEOTIDE SEQUENCE [LARGE SCALE GENOMIC DNA]</scope>
</reference>
<evidence type="ECO:0000313" key="2">
    <source>
        <dbReference type="EMBL" id="VDN33023.1"/>
    </source>
</evidence>
<organism evidence="2 3">
    <name type="scientific">Cylicostephanus goldi</name>
    <name type="common">Nematode worm</name>
    <dbReference type="NCBI Taxonomy" id="71465"/>
    <lineage>
        <taxon>Eukaryota</taxon>
        <taxon>Metazoa</taxon>
        <taxon>Ecdysozoa</taxon>
        <taxon>Nematoda</taxon>
        <taxon>Chromadorea</taxon>
        <taxon>Rhabditida</taxon>
        <taxon>Rhabditina</taxon>
        <taxon>Rhabditomorpha</taxon>
        <taxon>Strongyloidea</taxon>
        <taxon>Strongylidae</taxon>
        <taxon>Cylicostephanus</taxon>
    </lineage>
</organism>